<feature type="transmembrane region" description="Helical" evidence="6">
    <location>
        <begin position="119"/>
        <end position="136"/>
    </location>
</feature>
<evidence type="ECO:0000256" key="4">
    <source>
        <dbReference type="ARBA" id="ARBA00022989"/>
    </source>
</evidence>
<dbReference type="PANTHER" id="PTHR10010">
    <property type="entry name" value="SOLUTE CARRIER FAMILY 34 SODIUM PHOSPHATE , MEMBER 2-RELATED"/>
    <property type="match status" value="1"/>
</dbReference>
<feature type="transmembrane region" description="Helical" evidence="6">
    <location>
        <begin position="202"/>
        <end position="220"/>
    </location>
</feature>
<keyword evidence="5 6" id="KW-0472">Membrane</keyword>
<proteinExistence type="predicted"/>
<sequence>MSIFDVLALFGGLALFLFGMNVMGDGLTRAAGGKMERILEKLTSTPIKGVLLGAAVTAVIQSSSATTVMVVGFVNSGIMKLRQAVGIIMGANIGTTVTSWILSLSGIQGDSIWIQMLKPSSFSPILAVIGIAFLMFSKNEKKHDIGMIFLGFTILMYGMDAMSGAVAPLADVPEFANVLLMFSNPILGMIVGTLFTAIIQSSSASVGILQALCMTGAVTYGTALPIIMGQNIGTCVTALLSSIGAKKNAKRAAFVHLYFNLIGTILFMIVFYSINAFVKFGVLQDMATPAGIAVIHSIFNILTTIVLLPFGKGLEKLATLTIREKEEPVEEIAELVPLKHLDARFLEQPAFAVTQSMDVMNQMAGYSAEALYDSLELLKDYSDEKWQRVEALEDIVDKYEDELGTYLAKVSGKELAEEDSKRVSNGLHCIGDLERISDHALAIAEIYAKMHKEEMVFSDKAMAELNLYSNAVYEIMSMTCKALNEDDMKIAKRIEPLEEVINGLNATIKKQHIKRLQKGKCTIELGIALENLLNNYERVADHCSNVAASLLQVKTDSFDTHEYLNRVKQESNVEFQAMYSMYKEKYSL</sequence>
<evidence type="ECO:0000256" key="5">
    <source>
        <dbReference type="ARBA" id="ARBA00023136"/>
    </source>
</evidence>
<dbReference type="AlphaFoldDB" id="A0A8I0DUB2"/>
<dbReference type="EMBL" id="JACOOX010000002">
    <property type="protein sequence ID" value="MBC5661916.1"/>
    <property type="molecule type" value="Genomic_DNA"/>
</dbReference>
<organism evidence="8 9">
    <name type="scientific">Coprococcus hominis</name>
    <name type="common">ex Liu et al. 2022</name>
    <dbReference type="NCBI Taxonomy" id="2763039"/>
    <lineage>
        <taxon>Bacteria</taxon>
        <taxon>Bacillati</taxon>
        <taxon>Bacillota</taxon>
        <taxon>Clostridia</taxon>
        <taxon>Lachnospirales</taxon>
        <taxon>Lachnospiraceae</taxon>
        <taxon>Coprococcus</taxon>
    </lineage>
</organism>
<dbReference type="Pfam" id="PF02690">
    <property type="entry name" value="Na_Pi_cotrans"/>
    <property type="match status" value="2"/>
</dbReference>
<name>A0A8I0DUB2_9FIRM</name>
<evidence type="ECO:0000313" key="8">
    <source>
        <dbReference type="EMBL" id="MBC5661916.1"/>
    </source>
</evidence>
<dbReference type="RefSeq" id="WP_117807159.1">
    <property type="nucleotide sequence ID" value="NZ_JACOOX010000002.1"/>
</dbReference>
<dbReference type="GO" id="GO:0044341">
    <property type="term" value="P:sodium-dependent phosphate transport"/>
    <property type="evidence" value="ECO:0007669"/>
    <property type="project" value="InterPro"/>
</dbReference>
<dbReference type="SUPFAM" id="SSF109755">
    <property type="entry name" value="PhoU-like"/>
    <property type="match status" value="1"/>
</dbReference>
<feature type="domain" description="PhoU" evidence="7">
    <location>
        <begin position="361"/>
        <end position="446"/>
    </location>
</feature>
<keyword evidence="4 6" id="KW-1133">Transmembrane helix</keyword>
<evidence type="ECO:0000256" key="2">
    <source>
        <dbReference type="ARBA" id="ARBA00022475"/>
    </source>
</evidence>
<reference evidence="8 9" key="1">
    <citation type="submission" date="2020-08" db="EMBL/GenBank/DDBJ databases">
        <title>Genome public.</title>
        <authorList>
            <person name="Liu C."/>
            <person name="Sun Q."/>
        </authorList>
    </citation>
    <scope>NUCLEOTIDE SEQUENCE [LARGE SCALE GENOMIC DNA]</scope>
    <source>
        <strain evidence="8 9">NSJ-10</strain>
    </source>
</reference>
<dbReference type="InterPro" id="IPR004633">
    <property type="entry name" value="NaPi_cotrn-rel/YqeW-like"/>
</dbReference>
<evidence type="ECO:0000256" key="6">
    <source>
        <dbReference type="SAM" id="Phobius"/>
    </source>
</evidence>
<evidence type="ECO:0000256" key="3">
    <source>
        <dbReference type="ARBA" id="ARBA00022692"/>
    </source>
</evidence>
<evidence type="ECO:0000313" key="9">
    <source>
        <dbReference type="Proteomes" id="UP000615234"/>
    </source>
</evidence>
<dbReference type="NCBIfam" id="TIGR00704">
    <property type="entry name" value="NaPi_cotrn_rel"/>
    <property type="match status" value="1"/>
</dbReference>
<feature type="transmembrane region" description="Helical" evidence="6">
    <location>
        <begin position="54"/>
        <end position="74"/>
    </location>
</feature>
<evidence type="ECO:0000256" key="1">
    <source>
        <dbReference type="ARBA" id="ARBA00004651"/>
    </source>
</evidence>
<dbReference type="InterPro" id="IPR038078">
    <property type="entry name" value="PhoU-like_sf"/>
</dbReference>
<comment type="subcellular location">
    <subcellularLocation>
        <location evidence="1">Cell membrane</location>
        <topology evidence="1">Multi-pass membrane protein</topology>
    </subcellularLocation>
</comment>
<dbReference type="InterPro" id="IPR003841">
    <property type="entry name" value="Na/Pi_transpt"/>
</dbReference>
<dbReference type="PANTHER" id="PTHR10010:SF46">
    <property type="entry name" value="SODIUM-DEPENDENT PHOSPHATE TRANSPORT PROTEIN 2B"/>
    <property type="match status" value="1"/>
</dbReference>
<dbReference type="Pfam" id="PF01895">
    <property type="entry name" value="PhoU"/>
    <property type="match status" value="2"/>
</dbReference>
<dbReference type="Gene3D" id="1.20.58.220">
    <property type="entry name" value="Phosphate transport system protein phou homolog 2, domain 2"/>
    <property type="match status" value="1"/>
</dbReference>
<keyword evidence="3 6" id="KW-0812">Transmembrane</keyword>
<dbReference type="Proteomes" id="UP000615234">
    <property type="component" value="Unassembled WGS sequence"/>
</dbReference>
<feature type="transmembrane region" description="Helical" evidence="6">
    <location>
        <begin position="257"/>
        <end position="278"/>
    </location>
</feature>
<dbReference type="NCBIfam" id="NF037997">
    <property type="entry name" value="Na_Pi_symport"/>
    <property type="match status" value="1"/>
</dbReference>
<evidence type="ECO:0000259" key="7">
    <source>
        <dbReference type="Pfam" id="PF01895"/>
    </source>
</evidence>
<keyword evidence="2" id="KW-1003">Cell membrane</keyword>
<feature type="domain" description="PhoU" evidence="7">
    <location>
        <begin position="469"/>
        <end position="548"/>
    </location>
</feature>
<dbReference type="InterPro" id="IPR026022">
    <property type="entry name" value="PhoU_dom"/>
</dbReference>
<keyword evidence="9" id="KW-1185">Reference proteome</keyword>
<feature type="transmembrane region" description="Helical" evidence="6">
    <location>
        <begin position="148"/>
        <end position="169"/>
    </location>
</feature>
<accession>A0A8I0DUB2</accession>
<dbReference type="GO" id="GO:0005436">
    <property type="term" value="F:sodium:phosphate symporter activity"/>
    <property type="evidence" value="ECO:0007669"/>
    <property type="project" value="InterPro"/>
</dbReference>
<dbReference type="GO" id="GO:0005886">
    <property type="term" value="C:plasma membrane"/>
    <property type="evidence" value="ECO:0007669"/>
    <property type="project" value="UniProtKB-SubCell"/>
</dbReference>
<feature type="transmembrane region" description="Helical" evidence="6">
    <location>
        <begin position="290"/>
        <end position="310"/>
    </location>
</feature>
<feature type="transmembrane region" description="Helical" evidence="6">
    <location>
        <begin position="86"/>
        <end position="107"/>
    </location>
</feature>
<feature type="transmembrane region" description="Helical" evidence="6">
    <location>
        <begin position="175"/>
        <end position="195"/>
    </location>
</feature>
<comment type="caution">
    <text evidence="8">The sequence shown here is derived from an EMBL/GenBank/DDBJ whole genome shotgun (WGS) entry which is preliminary data.</text>
</comment>
<protein>
    <submittedName>
        <fullName evidence="8">Na/Pi cotransporter family protein</fullName>
    </submittedName>
</protein>
<gene>
    <name evidence="8" type="ORF">H8S09_03230</name>
</gene>